<reference evidence="1" key="1">
    <citation type="submission" date="2020-05" db="EMBL/GenBank/DDBJ databases">
        <authorList>
            <person name="Chiriac C."/>
            <person name="Salcher M."/>
            <person name="Ghai R."/>
            <person name="Kavagutti S V."/>
        </authorList>
    </citation>
    <scope>NUCLEOTIDE SEQUENCE</scope>
</reference>
<dbReference type="AlphaFoldDB" id="A0A6J6FEZ8"/>
<organism evidence="1">
    <name type="scientific">freshwater metagenome</name>
    <dbReference type="NCBI Taxonomy" id="449393"/>
    <lineage>
        <taxon>unclassified sequences</taxon>
        <taxon>metagenomes</taxon>
        <taxon>ecological metagenomes</taxon>
    </lineage>
</organism>
<gene>
    <name evidence="1" type="ORF">UFOPK1493_03378</name>
</gene>
<accession>A0A6J6FEZ8</accession>
<protein>
    <submittedName>
        <fullName evidence="1">Unannotated protein</fullName>
    </submittedName>
</protein>
<proteinExistence type="predicted"/>
<evidence type="ECO:0000313" key="1">
    <source>
        <dbReference type="EMBL" id="CAB4585494.1"/>
    </source>
</evidence>
<dbReference type="Gene3D" id="3.30.200.20">
    <property type="entry name" value="Phosphorylase Kinase, domain 1"/>
    <property type="match status" value="1"/>
</dbReference>
<sequence>METPPITTEVVRCLVAEQFPSWAHLDVRPVADHGWDNRSFRLGDDLLVRLPSADADADAGGRRAGWSRSPAEVVDPLVAGA</sequence>
<dbReference type="EMBL" id="CAEZSR010000184">
    <property type="protein sequence ID" value="CAB4585494.1"/>
    <property type="molecule type" value="Genomic_DNA"/>
</dbReference>
<name>A0A6J6FEZ8_9ZZZZ</name>